<dbReference type="Proteomes" id="UP000075884">
    <property type="component" value="Unassembled WGS sequence"/>
</dbReference>
<keyword evidence="3" id="KW-1185">Reference proteome</keyword>
<proteinExistence type="predicted"/>
<feature type="compositionally biased region" description="Acidic residues" evidence="1">
    <location>
        <begin position="64"/>
        <end position="78"/>
    </location>
</feature>
<organism evidence="2 3">
    <name type="scientific">Anopheles dirus</name>
    <dbReference type="NCBI Taxonomy" id="7168"/>
    <lineage>
        <taxon>Eukaryota</taxon>
        <taxon>Metazoa</taxon>
        <taxon>Ecdysozoa</taxon>
        <taxon>Arthropoda</taxon>
        <taxon>Hexapoda</taxon>
        <taxon>Insecta</taxon>
        <taxon>Pterygota</taxon>
        <taxon>Neoptera</taxon>
        <taxon>Endopterygota</taxon>
        <taxon>Diptera</taxon>
        <taxon>Nematocera</taxon>
        <taxon>Culicoidea</taxon>
        <taxon>Culicidae</taxon>
        <taxon>Anophelinae</taxon>
        <taxon>Anopheles</taxon>
    </lineage>
</organism>
<protein>
    <submittedName>
        <fullName evidence="2">Uncharacterized protein</fullName>
    </submittedName>
</protein>
<accession>A0A182NA16</accession>
<dbReference type="VEuPathDB" id="VectorBase:ADIR004492"/>
<evidence type="ECO:0000256" key="1">
    <source>
        <dbReference type="SAM" id="MobiDB-lite"/>
    </source>
</evidence>
<reference evidence="2" key="2">
    <citation type="submission" date="2020-05" db="UniProtKB">
        <authorList>
            <consortium name="EnsemblMetazoa"/>
        </authorList>
    </citation>
    <scope>IDENTIFICATION</scope>
    <source>
        <strain evidence="2">WRAIR2</strain>
    </source>
</reference>
<name>A0A182NA16_9DIPT</name>
<dbReference type="EnsemblMetazoa" id="ADIR004492-RA">
    <property type="protein sequence ID" value="ADIR004492-PA"/>
    <property type="gene ID" value="ADIR004492"/>
</dbReference>
<reference evidence="3" key="1">
    <citation type="submission" date="2013-03" db="EMBL/GenBank/DDBJ databases">
        <title>The Genome Sequence of Anopheles dirus WRAIR2.</title>
        <authorList>
            <consortium name="The Broad Institute Genomics Platform"/>
            <person name="Neafsey D.E."/>
            <person name="Walton C."/>
            <person name="Walker B."/>
            <person name="Young S.K."/>
            <person name="Zeng Q."/>
            <person name="Gargeya S."/>
            <person name="Fitzgerald M."/>
            <person name="Haas B."/>
            <person name="Abouelleil A."/>
            <person name="Allen A.W."/>
            <person name="Alvarado L."/>
            <person name="Arachchi H.M."/>
            <person name="Berlin A.M."/>
            <person name="Chapman S.B."/>
            <person name="Gainer-Dewar J."/>
            <person name="Goldberg J."/>
            <person name="Griggs A."/>
            <person name="Gujja S."/>
            <person name="Hansen M."/>
            <person name="Howarth C."/>
            <person name="Imamovic A."/>
            <person name="Ireland A."/>
            <person name="Larimer J."/>
            <person name="McCowan C."/>
            <person name="Murphy C."/>
            <person name="Pearson M."/>
            <person name="Poon T.W."/>
            <person name="Priest M."/>
            <person name="Roberts A."/>
            <person name="Saif S."/>
            <person name="Shea T."/>
            <person name="Sisk P."/>
            <person name="Sykes S."/>
            <person name="Wortman J."/>
            <person name="Nusbaum C."/>
            <person name="Birren B."/>
        </authorList>
    </citation>
    <scope>NUCLEOTIDE SEQUENCE [LARGE SCALE GENOMIC DNA]</scope>
    <source>
        <strain evidence="3">WRAIR2</strain>
    </source>
</reference>
<evidence type="ECO:0000313" key="3">
    <source>
        <dbReference type="Proteomes" id="UP000075884"/>
    </source>
</evidence>
<sequence>MLFLGAVLVVAFAAIYVLWLHCFQGTPGMGEIGGASIGGLGDGGDAGTAGLASIRYDRVRTNEQEEDELYEDDESVDSGDDHGDLLSVSATQIIAPMDR</sequence>
<dbReference type="AlphaFoldDB" id="A0A182NA16"/>
<evidence type="ECO:0000313" key="2">
    <source>
        <dbReference type="EnsemblMetazoa" id="ADIR004492-PA"/>
    </source>
</evidence>
<feature type="region of interest" description="Disordered" evidence="1">
    <location>
        <begin position="62"/>
        <end position="87"/>
    </location>
</feature>